<feature type="domain" description="Penicillin-binding protein transpeptidase" evidence="3">
    <location>
        <begin position="225"/>
        <end position="529"/>
    </location>
</feature>
<dbReference type="EMBL" id="UINC01002277">
    <property type="protein sequence ID" value="SUZ94902.1"/>
    <property type="molecule type" value="Genomic_DNA"/>
</dbReference>
<name>A0A381RSQ3_9ZZZZ</name>
<dbReference type="AlphaFoldDB" id="A0A381RSQ3"/>
<dbReference type="InterPro" id="IPR036138">
    <property type="entry name" value="PBP_dimer_sf"/>
</dbReference>
<comment type="subcellular location">
    <subcellularLocation>
        <location evidence="1">Membrane</location>
    </subcellularLocation>
</comment>
<evidence type="ECO:0000256" key="2">
    <source>
        <dbReference type="ARBA" id="ARBA00023136"/>
    </source>
</evidence>
<evidence type="ECO:0000259" key="3">
    <source>
        <dbReference type="Pfam" id="PF00905"/>
    </source>
</evidence>
<gene>
    <name evidence="5" type="ORF">METZ01_LOCUS47756</name>
</gene>
<dbReference type="PANTHER" id="PTHR30627">
    <property type="entry name" value="PEPTIDOGLYCAN D,D-TRANSPEPTIDASE"/>
    <property type="match status" value="1"/>
</dbReference>
<dbReference type="InterPro" id="IPR012338">
    <property type="entry name" value="Beta-lactam/transpept-like"/>
</dbReference>
<dbReference type="GO" id="GO:0005886">
    <property type="term" value="C:plasma membrane"/>
    <property type="evidence" value="ECO:0007669"/>
    <property type="project" value="TreeGrafter"/>
</dbReference>
<feature type="domain" description="Penicillin-binding protein dimerisation" evidence="4">
    <location>
        <begin position="36"/>
        <end position="180"/>
    </location>
</feature>
<accession>A0A381RSQ3</accession>
<dbReference type="GO" id="GO:0071555">
    <property type="term" value="P:cell wall organization"/>
    <property type="evidence" value="ECO:0007669"/>
    <property type="project" value="TreeGrafter"/>
</dbReference>
<feature type="non-terminal residue" evidence="5">
    <location>
        <position position="1"/>
    </location>
</feature>
<dbReference type="SUPFAM" id="SSF56601">
    <property type="entry name" value="beta-lactamase/transpeptidase-like"/>
    <property type="match status" value="1"/>
</dbReference>
<dbReference type="SUPFAM" id="SSF56519">
    <property type="entry name" value="Penicillin binding protein dimerisation domain"/>
    <property type="match status" value="1"/>
</dbReference>
<dbReference type="Gene3D" id="3.30.450.330">
    <property type="match status" value="1"/>
</dbReference>
<dbReference type="Gene3D" id="1.10.150.770">
    <property type="match status" value="1"/>
</dbReference>
<dbReference type="Pfam" id="PF00905">
    <property type="entry name" value="Transpeptidase"/>
    <property type="match status" value="1"/>
</dbReference>
<proteinExistence type="predicted"/>
<dbReference type="Pfam" id="PF03717">
    <property type="entry name" value="PBP_dimer"/>
    <property type="match status" value="1"/>
</dbReference>
<reference evidence="5" key="1">
    <citation type="submission" date="2018-05" db="EMBL/GenBank/DDBJ databases">
        <authorList>
            <person name="Lanie J.A."/>
            <person name="Ng W.-L."/>
            <person name="Kazmierczak K.M."/>
            <person name="Andrzejewski T.M."/>
            <person name="Davidsen T.M."/>
            <person name="Wayne K.J."/>
            <person name="Tettelin H."/>
            <person name="Glass J.I."/>
            <person name="Rusch D."/>
            <person name="Podicherti R."/>
            <person name="Tsui H.-C.T."/>
            <person name="Winkler M.E."/>
        </authorList>
    </citation>
    <scope>NUCLEOTIDE SEQUENCE</scope>
</reference>
<keyword evidence="2" id="KW-0472">Membrane</keyword>
<dbReference type="InterPro" id="IPR005311">
    <property type="entry name" value="PBP_dimer"/>
</dbReference>
<dbReference type="Gene3D" id="3.90.1310.10">
    <property type="entry name" value="Penicillin-binding protein 2a (Domain 2)"/>
    <property type="match status" value="1"/>
</dbReference>
<dbReference type="GO" id="GO:0008658">
    <property type="term" value="F:penicillin binding"/>
    <property type="evidence" value="ECO:0007669"/>
    <property type="project" value="InterPro"/>
</dbReference>
<protein>
    <recommendedName>
        <fullName evidence="6">Penicillin-binding protein transpeptidase domain-containing protein</fullName>
    </recommendedName>
</protein>
<organism evidence="5">
    <name type="scientific">marine metagenome</name>
    <dbReference type="NCBI Taxonomy" id="408172"/>
    <lineage>
        <taxon>unclassified sequences</taxon>
        <taxon>metagenomes</taxon>
        <taxon>ecological metagenomes</taxon>
    </lineage>
</organism>
<dbReference type="Gene3D" id="3.40.710.10">
    <property type="entry name" value="DD-peptidase/beta-lactamase superfamily"/>
    <property type="match status" value="1"/>
</dbReference>
<evidence type="ECO:0008006" key="6">
    <source>
        <dbReference type="Google" id="ProtNLM"/>
    </source>
</evidence>
<dbReference type="InterPro" id="IPR050515">
    <property type="entry name" value="Beta-lactam/transpept"/>
</dbReference>
<dbReference type="InterPro" id="IPR001460">
    <property type="entry name" value="PCN-bd_Tpept"/>
</dbReference>
<sequence length="589" mass="62558">VLIAAALAWRLVSLQILEPDRYLAHGAAQRISIVDLPAARGAILDRNGVDLALSVPLQTVAANPRLIEDPIRAARALAQIVDTDVETLEERLSNGRAFVYVDRQVSEDVAEAALDLDLTGIFSIQERSRVRPGEDSAIAILGRTDIDDTGVSGLEYVYDDMLSGTPGELIVETGARGSTIPGGEYQIEPAVLGSDVVLSIDRSLQFAAERLLAEGVEAAGGEAGILIAMDPETGEILASAAVVREGGEIRPSTEHRAVTWSYEPGSIMKPLTFSAVLESGIGAPSSVREVPGWVHVHDSDFRDSFPHEEEQWSISDILHRSSNVGTILWAVDLGEERLYERLLEFGLGRTTELDFPGEAAGILPVVGKWSGTSLPTIAIGQGVAVTPLQMVTAFSTIANEGRRPAPTLVLGTRDTMGVFQPSERAPDEQVLEPETSRQLLAMLERVVESGTGTRGQVPGYRVAGKTGTAWKPRPEGGYGEGSGNIDYVSSFVGMLPAEDPELVVLVVVDEPGLSTYSGGRAAAPIFADFAQFAVRQRRIPSEAERIGLEETGRVMAATPAQVAALEAAEALALEEAERNSGEVAASTGG</sequence>
<evidence type="ECO:0000256" key="1">
    <source>
        <dbReference type="ARBA" id="ARBA00004370"/>
    </source>
</evidence>
<evidence type="ECO:0000313" key="5">
    <source>
        <dbReference type="EMBL" id="SUZ94902.1"/>
    </source>
</evidence>
<evidence type="ECO:0000259" key="4">
    <source>
        <dbReference type="Pfam" id="PF03717"/>
    </source>
</evidence>
<dbReference type="PANTHER" id="PTHR30627:SF1">
    <property type="entry name" value="PEPTIDOGLYCAN D,D-TRANSPEPTIDASE FTSI"/>
    <property type="match status" value="1"/>
</dbReference>